<protein>
    <recommendedName>
        <fullName evidence="5">Tctex1 domain-containing protein 2</fullName>
    </recommendedName>
</protein>
<dbReference type="PANTHER" id="PTHR21255:SF65">
    <property type="entry name" value="TCTEX1 DOMAIN-CONTAINING PROTEIN 2"/>
    <property type="match status" value="1"/>
</dbReference>
<feature type="region of interest" description="Disordered" evidence="2">
    <location>
        <begin position="1"/>
        <end position="32"/>
    </location>
</feature>
<dbReference type="InterPro" id="IPR005334">
    <property type="entry name" value="Tctex-1-like"/>
</dbReference>
<sequence>MEQISEVDRQRAGSFEPEKHHRVSGDPRSIRGKELQFQRQTSVTGVIRETPKRRNSAWMAKKETSAIQNGRISISKSASANKSSVNRKELSIQRYCYQSSPERHFPAEEAQLLIKTILENRLQSAEYSGDCSAVAKELADKVKKAAKDLLYERYKLICFVAMGQIKDSGISCSSRGVWCPVADTFAEYCFRNDSLYALCVLYAVYQE</sequence>
<dbReference type="Pfam" id="PF03645">
    <property type="entry name" value="Tctex-1"/>
    <property type="match status" value="1"/>
</dbReference>
<dbReference type="OrthoDB" id="10260741at2759"/>
<comment type="caution">
    <text evidence="3">The sequence shown here is derived from an EMBL/GenBank/DDBJ whole genome shotgun (WGS) entry which is preliminary data.</text>
</comment>
<reference evidence="3" key="1">
    <citation type="journal article" date="2023" name="Science">
        <title>Genome structures resolve the early diversification of teleost fishes.</title>
        <authorList>
            <person name="Parey E."/>
            <person name="Louis A."/>
            <person name="Montfort J."/>
            <person name="Bouchez O."/>
            <person name="Roques C."/>
            <person name="Iampietro C."/>
            <person name="Lluch J."/>
            <person name="Castinel A."/>
            <person name="Donnadieu C."/>
            <person name="Desvignes T."/>
            <person name="Floi Bucao C."/>
            <person name="Jouanno E."/>
            <person name="Wen M."/>
            <person name="Mejri S."/>
            <person name="Dirks R."/>
            <person name="Jansen H."/>
            <person name="Henkel C."/>
            <person name="Chen W.J."/>
            <person name="Zahm M."/>
            <person name="Cabau C."/>
            <person name="Klopp C."/>
            <person name="Thompson A.W."/>
            <person name="Robinson-Rechavi M."/>
            <person name="Braasch I."/>
            <person name="Lecointre G."/>
            <person name="Bobe J."/>
            <person name="Postlethwait J.H."/>
            <person name="Berthelot C."/>
            <person name="Roest Crollius H."/>
            <person name="Guiguen Y."/>
        </authorList>
    </citation>
    <scope>NUCLEOTIDE SEQUENCE</scope>
    <source>
        <strain evidence="3">WJC10195</strain>
    </source>
</reference>
<dbReference type="AlphaFoldDB" id="A0A9Q1G6P8"/>
<dbReference type="PANTHER" id="PTHR21255">
    <property type="entry name" value="T-COMPLEX-ASSOCIATED-TESTIS-EXPRESSED 1/ DYNEIN LIGHT CHAIN"/>
    <property type="match status" value="1"/>
</dbReference>
<dbReference type="CDD" id="cd21451">
    <property type="entry name" value="DLC-like_TCTEX1D"/>
    <property type="match status" value="1"/>
</dbReference>
<evidence type="ECO:0000313" key="4">
    <source>
        <dbReference type="Proteomes" id="UP001152622"/>
    </source>
</evidence>
<dbReference type="GO" id="GO:0007018">
    <property type="term" value="P:microtubule-based movement"/>
    <property type="evidence" value="ECO:0007669"/>
    <property type="project" value="TreeGrafter"/>
</dbReference>
<accession>A0A9Q1G6P8</accession>
<dbReference type="InterPro" id="IPR038586">
    <property type="entry name" value="Tctex-1-like_sf"/>
</dbReference>
<dbReference type="GO" id="GO:0045505">
    <property type="term" value="F:dynein intermediate chain binding"/>
    <property type="evidence" value="ECO:0007669"/>
    <property type="project" value="TreeGrafter"/>
</dbReference>
<dbReference type="GO" id="GO:0005868">
    <property type="term" value="C:cytoplasmic dynein complex"/>
    <property type="evidence" value="ECO:0007669"/>
    <property type="project" value="TreeGrafter"/>
</dbReference>
<evidence type="ECO:0008006" key="5">
    <source>
        <dbReference type="Google" id="ProtNLM"/>
    </source>
</evidence>
<proteinExistence type="inferred from homology"/>
<keyword evidence="4" id="KW-1185">Reference proteome</keyword>
<organism evidence="3 4">
    <name type="scientific">Synaphobranchus kaupii</name>
    <name type="common">Kaup's arrowtooth eel</name>
    <dbReference type="NCBI Taxonomy" id="118154"/>
    <lineage>
        <taxon>Eukaryota</taxon>
        <taxon>Metazoa</taxon>
        <taxon>Chordata</taxon>
        <taxon>Craniata</taxon>
        <taxon>Vertebrata</taxon>
        <taxon>Euteleostomi</taxon>
        <taxon>Actinopterygii</taxon>
        <taxon>Neopterygii</taxon>
        <taxon>Teleostei</taxon>
        <taxon>Anguilliformes</taxon>
        <taxon>Synaphobranchidae</taxon>
        <taxon>Synaphobranchus</taxon>
    </lineage>
</organism>
<comment type="similarity">
    <text evidence="1">Belongs to the dynein light chain Tctex-type family.</text>
</comment>
<name>A0A9Q1G6P8_SYNKA</name>
<dbReference type="GO" id="GO:0005737">
    <property type="term" value="C:cytoplasm"/>
    <property type="evidence" value="ECO:0007669"/>
    <property type="project" value="TreeGrafter"/>
</dbReference>
<dbReference type="Gene3D" id="3.30.1140.40">
    <property type="entry name" value="Tctex-1"/>
    <property type="match status" value="1"/>
</dbReference>
<dbReference type="Proteomes" id="UP001152622">
    <property type="component" value="Chromosome 2"/>
</dbReference>
<gene>
    <name evidence="3" type="ORF">SKAU_G00070880</name>
</gene>
<evidence type="ECO:0000256" key="1">
    <source>
        <dbReference type="ARBA" id="ARBA00005361"/>
    </source>
</evidence>
<dbReference type="EMBL" id="JAINUF010000002">
    <property type="protein sequence ID" value="KAJ8376508.1"/>
    <property type="molecule type" value="Genomic_DNA"/>
</dbReference>
<evidence type="ECO:0000313" key="3">
    <source>
        <dbReference type="EMBL" id="KAJ8376508.1"/>
    </source>
</evidence>
<evidence type="ECO:0000256" key="2">
    <source>
        <dbReference type="SAM" id="MobiDB-lite"/>
    </source>
</evidence>